<reference evidence="2" key="2">
    <citation type="submission" date="2020-07" db="EMBL/GenBank/DDBJ databases">
        <authorList>
            <person name="Vera ALvarez R."/>
            <person name="Arias-Moreno D.M."/>
            <person name="Jimenez-Jacinto V."/>
            <person name="Jimenez-Bremont J.F."/>
            <person name="Swaminathan K."/>
            <person name="Moose S.P."/>
            <person name="Guerrero-Gonzalez M.L."/>
            <person name="Marino-Ramirez L."/>
            <person name="Landsman D."/>
            <person name="Rodriguez-Kessler M."/>
            <person name="Delgado-Sanchez P."/>
        </authorList>
    </citation>
    <scope>NUCLEOTIDE SEQUENCE</scope>
    <source>
        <tissue evidence="2">Cladode</tissue>
    </source>
</reference>
<dbReference type="GO" id="GO:2000031">
    <property type="term" value="P:regulation of salicylic acid mediated signaling pathway"/>
    <property type="evidence" value="ECO:0007669"/>
    <property type="project" value="InterPro"/>
</dbReference>
<dbReference type="InterPro" id="IPR020864">
    <property type="entry name" value="MACPF"/>
</dbReference>
<dbReference type="PANTHER" id="PTHR33199:SF8">
    <property type="entry name" value="MACPF DOMAIN-CONTAINING PROTEIN NSL1"/>
    <property type="match status" value="1"/>
</dbReference>
<dbReference type="InterPro" id="IPR044663">
    <property type="entry name" value="CAD1/NSL1-like"/>
</dbReference>
<evidence type="ECO:0000313" key="2">
    <source>
        <dbReference type="EMBL" id="MBA4648900.1"/>
    </source>
</evidence>
<dbReference type="SMART" id="SM00457">
    <property type="entry name" value="MACPF"/>
    <property type="match status" value="1"/>
</dbReference>
<evidence type="ECO:0000259" key="1">
    <source>
        <dbReference type="PROSITE" id="PS51412"/>
    </source>
</evidence>
<dbReference type="Pfam" id="PF01823">
    <property type="entry name" value="MACPF"/>
    <property type="match status" value="1"/>
</dbReference>
<dbReference type="GO" id="GO:0009626">
    <property type="term" value="P:plant-type hypersensitive response"/>
    <property type="evidence" value="ECO:0007669"/>
    <property type="project" value="TreeGrafter"/>
</dbReference>
<name>A0A7C9DQ11_OPUST</name>
<accession>A0A7C9DQ11</accession>
<sequence>MGSMRTMDPQSVAERAVRVIGFGYDLNTDLRLTACKPGPSDSRLIDVDETLTRDLVLPGGIVVPNVPASIKSDKGERIRFRSDVLSFTQMSEHFNQDLSLSGKIPSGYFNVMFDFKGWWQKDAASTKRLAFDGCFITLYTVELARSQLTLSEDIKREVPSSWDPAALAAFIEKYGTHVIVGVKIGGKDVIHLKQLNGSDLQPIEVQNLLKKLADERFSDHLPNSARAGKDKEKIRGNLPFNPAFPQSFRPSVISHSKNDDLLSIGIRRGGVDLGNHKQWLSTVAGSPNVISMSFVPITSLLCGVQGGGFLSHAVNLYLRYKPPIEELSEFLEFQLPRQWAPAFGDLPLGLRRKKDSSPSLAFALMGPKLYVNVVPVDTGRRPVTGIRLFLEGKRSDCLAVHLQHLSALPKIMQLSDDHDHTCQPTNHPVERGYVEPIKWSMFSHVCTAPVEYKDLCAEDAAPIVSRAWFEVKSMGMKKVLFLRLGFSILASAKIRRSEWDGPSSLSRKSGMFSNIISGRFSGGLNPTPQESQKPDINSALYPAGPPAPTKAPKLSKIVDTKESIRGPEDFPGYWVVTGAKLTMEGGKIGIKAKYSLLTFISEDSLSI</sequence>
<proteinExistence type="predicted"/>
<organism evidence="2">
    <name type="scientific">Opuntia streptacantha</name>
    <name type="common">Prickly pear cactus</name>
    <name type="synonym">Opuntia cardona</name>
    <dbReference type="NCBI Taxonomy" id="393608"/>
    <lineage>
        <taxon>Eukaryota</taxon>
        <taxon>Viridiplantae</taxon>
        <taxon>Streptophyta</taxon>
        <taxon>Embryophyta</taxon>
        <taxon>Tracheophyta</taxon>
        <taxon>Spermatophyta</taxon>
        <taxon>Magnoliopsida</taxon>
        <taxon>eudicotyledons</taxon>
        <taxon>Gunneridae</taxon>
        <taxon>Pentapetalae</taxon>
        <taxon>Caryophyllales</taxon>
        <taxon>Cactineae</taxon>
        <taxon>Cactaceae</taxon>
        <taxon>Opuntioideae</taxon>
        <taxon>Opuntia</taxon>
    </lineage>
</organism>
<reference evidence="2" key="1">
    <citation type="journal article" date="2013" name="J. Plant Res.">
        <title>Effect of fungi and light on seed germination of three Opuntia species from semiarid lands of central Mexico.</title>
        <authorList>
            <person name="Delgado-Sanchez P."/>
            <person name="Jimenez-Bremont J.F."/>
            <person name="Guerrero-Gonzalez Mde L."/>
            <person name="Flores J."/>
        </authorList>
    </citation>
    <scope>NUCLEOTIDE SEQUENCE</scope>
    <source>
        <tissue evidence="2">Cladode</tissue>
    </source>
</reference>
<dbReference type="GO" id="GO:0005886">
    <property type="term" value="C:plasma membrane"/>
    <property type="evidence" value="ECO:0007669"/>
    <property type="project" value="TreeGrafter"/>
</dbReference>
<protein>
    <recommendedName>
        <fullName evidence="1">MACPF domain-containing protein</fullName>
    </recommendedName>
</protein>
<dbReference type="EMBL" id="GISG01157639">
    <property type="protein sequence ID" value="MBA4648900.1"/>
    <property type="molecule type" value="Transcribed_RNA"/>
</dbReference>
<dbReference type="AlphaFoldDB" id="A0A7C9DQ11"/>
<dbReference type="PANTHER" id="PTHR33199">
    <property type="entry name" value="MACPF DOMAIN-CONTAINING PROTEIN CAD1"/>
    <property type="match status" value="1"/>
</dbReference>
<dbReference type="EMBL" id="GISG01157640">
    <property type="protein sequence ID" value="MBA4648901.1"/>
    <property type="molecule type" value="Transcribed_RNA"/>
</dbReference>
<dbReference type="PROSITE" id="PS51412">
    <property type="entry name" value="MACPF_2"/>
    <property type="match status" value="1"/>
</dbReference>
<feature type="domain" description="MACPF" evidence="1">
    <location>
        <begin position="3"/>
        <end position="331"/>
    </location>
</feature>